<dbReference type="EMBL" id="ML119110">
    <property type="protein sequence ID" value="RPB16134.1"/>
    <property type="molecule type" value="Genomic_DNA"/>
</dbReference>
<protein>
    <recommendedName>
        <fullName evidence="3">Zn(2)-C6 fungal-type domain-containing protein</fullName>
    </recommendedName>
</protein>
<dbReference type="GO" id="GO:0008270">
    <property type="term" value="F:zinc ion binding"/>
    <property type="evidence" value="ECO:0007669"/>
    <property type="project" value="InterPro"/>
</dbReference>
<sequence>MAGSSTSATYSNGLMTQSSHQGPSRGLQLPSRGLQLPSKNLQLPSRGLQLPSRGLQLPSRGLQLPSKNLQPPTTQRLITPPPPPPPPPPVTTITTTATITTITPTPAAEPVNAHAPKSRSRSRSRKRPRSIACVTCNKQKKTCGPARPCPRCLHLNIPCRQPVKPEGFLYNTKKQKTAETPLSPPVSPDDHNVLMVALKKTAEIHRQLPRPCLVQGLPPSPSPSTSTVGTPQDSYTSTSSYDDPATGKNGDTIELNSRMRSHSMSPINETPKPLPIPDMSRWCLPALPAPAEEVPYDIVKNSIFSGAPVFGLEKSTYDDILGDDIFAGFGEPIDLADVYAEVMGNMGSQGIKEGEKEGKHGAEVEHVVAQGEHVVAAGSTTSGIASETGCVSGIAWLGEADLLADSLALDDVDLSNLDIPGLDDIVIDSDIE</sequence>
<dbReference type="InterPro" id="IPR001138">
    <property type="entry name" value="Zn2Cys6_DnaBD"/>
</dbReference>
<dbReference type="STRING" id="1392247.A0A3N4KZZ5"/>
<evidence type="ECO:0000313" key="5">
    <source>
        <dbReference type="Proteomes" id="UP000277580"/>
    </source>
</evidence>
<dbReference type="OrthoDB" id="5413178at2759"/>
<gene>
    <name evidence="4" type="ORF">P167DRAFT_542397</name>
</gene>
<feature type="region of interest" description="Disordered" evidence="2">
    <location>
        <begin position="212"/>
        <end position="253"/>
    </location>
</feature>
<evidence type="ECO:0000259" key="3">
    <source>
        <dbReference type="PROSITE" id="PS50048"/>
    </source>
</evidence>
<dbReference type="AlphaFoldDB" id="A0A3N4KZZ5"/>
<dbReference type="InParanoid" id="A0A3N4KZZ5"/>
<feature type="compositionally biased region" description="Basic residues" evidence="2">
    <location>
        <begin position="116"/>
        <end position="129"/>
    </location>
</feature>
<dbReference type="InterPro" id="IPR036864">
    <property type="entry name" value="Zn2-C6_fun-type_DNA-bd_sf"/>
</dbReference>
<accession>A0A3N4KZZ5</accession>
<dbReference type="Proteomes" id="UP000277580">
    <property type="component" value="Unassembled WGS sequence"/>
</dbReference>
<dbReference type="GO" id="GO:0000981">
    <property type="term" value="F:DNA-binding transcription factor activity, RNA polymerase II-specific"/>
    <property type="evidence" value="ECO:0007669"/>
    <property type="project" value="InterPro"/>
</dbReference>
<proteinExistence type="predicted"/>
<feature type="compositionally biased region" description="Low complexity" evidence="2">
    <location>
        <begin position="223"/>
        <end position="243"/>
    </location>
</feature>
<feature type="compositionally biased region" description="Pro residues" evidence="2">
    <location>
        <begin position="79"/>
        <end position="90"/>
    </location>
</feature>
<feature type="region of interest" description="Disordered" evidence="2">
    <location>
        <begin position="1"/>
        <end position="90"/>
    </location>
</feature>
<reference evidence="4 5" key="1">
    <citation type="journal article" date="2018" name="Nat. Ecol. Evol.">
        <title>Pezizomycetes genomes reveal the molecular basis of ectomycorrhizal truffle lifestyle.</title>
        <authorList>
            <person name="Murat C."/>
            <person name="Payen T."/>
            <person name="Noel B."/>
            <person name="Kuo A."/>
            <person name="Morin E."/>
            <person name="Chen J."/>
            <person name="Kohler A."/>
            <person name="Krizsan K."/>
            <person name="Balestrini R."/>
            <person name="Da Silva C."/>
            <person name="Montanini B."/>
            <person name="Hainaut M."/>
            <person name="Levati E."/>
            <person name="Barry K.W."/>
            <person name="Belfiori B."/>
            <person name="Cichocki N."/>
            <person name="Clum A."/>
            <person name="Dockter R.B."/>
            <person name="Fauchery L."/>
            <person name="Guy J."/>
            <person name="Iotti M."/>
            <person name="Le Tacon F."/>
            <person name="Lindquist E.A."/>
            <person name="Lipzen A."/>
            <person name="Malagnac F."/>
            <person name="Mello A."/>
            <person name="Molinier V."/>
            <person name="Miyauchi S."/>
            <person name="Poulain J."/>
            <person name="Riccioni C."/>
            <person name="Rubini A."/>
            <person name="Sitrit Y."/>
            <person name="Splivallo R."/>
            <person name="Traeger S."/>
            <person name="Wang M."/>
            <person name="Zifcakova L."/>
            <person name="Wipf D."/>
            <person name="Zambonelli A."/>
            <person name="Paolocci F."/>
            <person name="Nowrousian M."/>
            <person name="Ottonello S."/>
            <person name="Baldrian P."/>
            <person name="Spatafora J.W."/>
            <person name="Henrissat B."/>
            <person name="Nagy L.G."/>
            <person name="Aury J.M."/>
            <person name="Wincker P."/>
            <person name="Grigoriev I.V."/>
            <person name="Bonfante P."/>
            <person name="Martin F.M."/>
        </authorList>
    </citation>
    <scope>NUCLEOTIDE SEQUENCE [LARGE SCALE GENOMIC DNA]</scope>
    <source>
        <strain evidence="4 5">CCBAS932</strain>
    </source>
</reference>
<organism evidence="4 5">
    <name type="scientific">Morchella conica CCBAS932</name>
    <dbReference type="NCBI Taxonomy" id="1392247"/>
    <lineage>
        <taxon>Eukaryota</taxon>
        <taxon>Fungi</taxon>
        <taxon>Dikarya</taxon>
        <taxon>Ascomycota</taxon>
        <taxon>Pezizomycotina</taxon>
        <taxon>Pezizomycetes</taxon>
        <taxon>Pezizales</taxon>
        <taxon>Morchellaceae</taxon>
        <taxon>Morchella</taxon>
    </lineage>
</organism>
<dbReference type="CDD" id="cd00067">
    <property type="entry name" value="GAL4"/>
    <property type="match status" value="1"/>
</dbReference>
<feature type="region of interest" description="Disordered" evidence="2">
    <location>
        <begin position="103"/>
        <end position="129"/>
    </location>
</feature>
<feature type="compositionally biased region" description="Polar residues" evidence="2">
    <location>
        <begin position="1"/>
        <end position="22"/>
    </location>
</feature>
<evidence type="ECO:0000256" key="2">
    <source>
        <dbReference type="SAM" id="MobiDB-lite"/>
    </source>
</evidence>
<dbReference type="SUPFAM" id="SSF57701">
    <property type="entry name" value="Zn2/Cys6 DNA-binding domain"/>
    <property type="match status" value="1"/>
</dbReference>
<feature type="domain" description="Zn(2)-C6 fungal-type" evidence="3">
    <location>
        <begin position="132"/>
        <end position="161"/>
    </location>
</feature>
<evidence type="ECO:0000256" key="1">
    <source>
        <dbReference type="ARBA" id="ARBA00023242"/>
    </source>
</evidence>
<dbReference type="PROSITE" id="PS50048">
    <property type="entry name" value="ZN2_CY6_FUNGAL_2"/>
    <property type="match status" value="1"/>
</dbReference>
<evidence type="ECO:0000313" key="4">
    <source>
        <dbReference type="EMBL" id="RPB16134.1"/>
    </source>
</evidence>
<keyword evidence="1" id="KW-0539">Nucleus</keyword>
<keyword evidence="5" id="KW-1185">Reference proteome</keyword>
<name>A0A3N4KZZ5_9PEZI</name>